<dbReference type="Proteomes" id="UP000265955">
    <property type="component" value="Unassembled WGS sequence"/>
</dbReference>
<gene>
    <name evidence="3" type="ORF">D3871_26225</name>
</gene>
<evidence type="ECO:0000256" key="1">
    <source>
        <dbReference type="SAM" id="MobiDB-lite"/>
    </source>
</evidence>
<dbReference type="EMBL" id="QYUO01000003">
    <property type="protein sequence ID" value="RJF92142.1"/>
    <property type="molecule type" value="Genomic_DNA"/>
</dbReference>
<name>A0A3A3FKV6_9BURK</name>
<dbReference type="AlphaFoldDB" id="A0A3A3FKV6"/>
<proteinExistence type="predicted"/>
<feature type="signal peptide" evidence="2">
    <location>
        <begin position="1"/>
        <end position="20"/>
    </location>
</feature>
<keyword evidence="4" id="KW-1185">Reference proteome</keyword>
<reference evidence="4" key="1">
    <citation type="submission" date="2018-09" db="EMBL/GenBank/DDBJ databases">
        <authorList>
            <person name="Zhu H."/>
        </authorList>
    </citation>
    <scope>NUCLEOTIDE SEQUENCE [LARGE SCALE GENOMIC DNA]</scope>
    <source>
        <strain evidence="4">K1R23-30</strain>
    </source>
</reference>
<evidence type="ECO:0000313" key="4">
    <source>
        <dbReference type="Proteomes" id="UP000265955"/>
    </source>
</evidence>
<accession>A0A3A3FKV6</accession>
<protein>
    <submittedName>
        <fullName evidence="3">Uncharacterized protein</fullName>
    </submittedName>
</protein>
<sequence length="181" mass="18716">MKIKIVFWLAALLYVNAASAEWITLRSSKASGTPQASNSTSASNSTATATTSSKGGSALGVGSQGQSLSIDSHAVYEASRAVASTAFAPALTSSNDTCMGSISMGANAVSVGLSFGSTWTDNNCLMLKNAREMWNMGFKGAALARMCMDDLNRQALESTGINCSHGRGVSITEAKNTARID</sequence>
<keyword evidence="2" id="KW-0732">Signal</keyword>
<feature type="compositionally biased region" description="Low complexity" evidence="1">
    <location>
        <begin position="36"/>
        <end position="56"/>
    </location>
</feature>
<feature type="region of interest" description="Disordered" evidence="1">
    <location>
        <begin position="30"/>
        <end position="58"/>
    </location>
</feature>
<organism evidence="3 4">
    <name type="scientific">Noviherbaspirillum saxi</name>
    <dbReference type="NCBI Taxonomy" id="2320863"/>
    <lineage>
        <taxon>Bacteria</taxon>
        <taxon>Pseudomonadati</taxon>
        <taxon>Pseudomonadota</taxon>
        <taxon>Betaproteobacteria</taxon>
        <taxon>Burkholderiales</taxon>
        <taxon>Oxalobacteraceae</taxon>
        <taxon>Noviherbaspirillum</taxon>
    </lineage>
</organism>
<dbReference type="OrthoDB" id="8795047at2"/>
<dbReference type="RefSeq" id="WP_119772028.1">
    <property type="nucleotide sequence ID" value="NZ_QYUO01000003.1"/>
</dbReference>
<comment type="caution">
    <text evidence="3">The sequence shown here is derived from an EMBL/GenBank/DDBJ whole genome shotgun (WGS) entry which is preliminary data.</text>
</comment>
<evidence type="ECO:0000256" key="2">
    <source>
        <dbReference type="SAM" id="SignalP"/>
    </source>
</evidence>
<feature type="chain" id="PRO_5017181671" evidence="2">
    <location>
        <begin position="21"/>
        <end position="181"/>
    </location>
</feature>
<evidence type="ECO:0000313" key="3">
    <source>
        <dbReference type="EMBL" id="RJF92142.1"/>
    </source>
</evidence>